<feature type="region of interest" description="Disordered" evidence="6">
    <location>
        <begin position="80"/>
        <end position="116"/>
    </location>
</feature>
<dbReference type="PROSITE" id="PS50841">
    <property type="entry name" value="DIX"/>
    <property type="match status" value="1"/>
</dbReference>
<dbReference type="EMBL" id="JAACNH010002761">
    <property type="protein sequence ID" value="KAG8429792.1"/>
    <property type="molecule type" value="Genomic_DNA"/>
</dbReference>
<gene>
    <name evidence="8" type="ORF">GDO86_019195</name>
</gene>
<keyword evidence="4 5" id="KW-0879">Wnt signaling pathway</keyword>
<proteinExistence type="predicted"/>
<dbReference type="GO" id="GO:0005109">
    <property type="term" value="F:frizzled binding"/>
    <property type="evidence" value="ECO:0007669"/>
    <property type="project" value="TreeGrafter"/>
</dbReference>
<dbReference type="SMART" id="SM00021">
    <property type="entry name" value="DAX"/>
    <property type="match status" value="1"/>
</dbReference>
<dbReference type="PANTHER" id="PTHR10878:SF8">
    <property type="entry name" value="SEGMENT POLARITY PROTEIN DISHEVELLED HOMOLOG DVL-2"/>
    <property type="match status" value="1"/>
</dbReference>
<evidence type="ECO:0000256" key="1">
    <source>
        <dbReference type="ARBA" id="ARBA00004496"/>
    </source>
</evidence>
<dbReference type="GO" id="GO:0060070">
    <property type="term" value="P:canonical Wnt signaling pathway"/>
    <property type="evidence" value="ECO:0007669"/>
    <property type="project" value="TreeGrafter"/>
</dbReference>
<feature type="domain" description="DIX" evidence="7">
    <location>
        <begin position="1"/>
        <end position="82"/>
    </location>
</feature>
<keyword evidence="3" id="KW-0963">Cytoplasm</keyword>
<keyword evidence="2" id="KW-0217">Developmental protein</keyword>
<dbReference type="InterPro" id="IPR038207">
    <property type="entry name" value="DIX_dom_sf"/>
</dbReference>
<dbReference type="Proteomes" id="UP000812440">
    <property type="component" value="Unassembled WGS sequence"/>
</dbReference>
<sequence length="116" mass="12941">MAETKVIYHLDEEETPYLVKVPVPAQEIRLRDFKAALGRGHAKYFFKAMDQDFGVVKEEISDDNAKLPCFNGRVVSWLVPPESAQPDPAPPTSDLRPEPSPVHHQCLHPLQSGPAV</sequence>
<organism evidence="8 9">
    <name type="scientific">Hymenochirus boettgeri</name>
    <name type="common">Congo dwarf clawed frog</name>
    <dbReference type="NCBI Taxonomy" id="247094"/>
    <lineage>
        <taxon>Eukaryota</taxon>
        <taxon>Metazoa</taxon>
        <taxon>Chordata</taxon>
        <taxon>Craniata</taxon>
        <taxon>Vertebrata</taxon>
        <taxon>Euteleostomi</taxon>
        <taxon>Amphibia</taxon>
        <taxon>Batrachia</taxon>
        <taxon>Anura</taxon>
        <taxon>Pipoidea</taxon>
        <taxon>Pipidae</taxon>
        <taxon>Pipinae</taxon>
        <taxon>Hymenochirus</taxon>
    </lineage>
</organism>
<dbReference type="SUPFAM" id="SSF54236">
    <property type="entry name" value="Ubiquitin-like"/>
    <property type="match status" value="1"/>
</dbReference>
<dbReference type="GO" id="GO:0005829">
    <property type="term" value="C:cytosol"/>
    <property type="evidence" value="ECO:0007669"/>
    <property type="project" value="TreeGrafter"/>
</dbReference>
<protein>
    <recommendedName>
        <fullName evidence="7">DIX domain-containing protein</fullName>
    </recommendedName>
</protein>
<evidence type="ECO:0000256" key="2">
    <source>
        <dbReference type="ARBA" id="ARBA00022473"/>
    </source>
</evidence>
<evidence type="ECO:0000259" key="7">
    <source>
        <dbReference type="PROSITE" id="PS50841"/>
    </source>
</evidence>
<dbReference type="Pfam" id="PF00778">
    <property type="entry name" value="DIX"/>
    <property type="match status" value="1"/>
</dbReference>
<dbReference type="OrthoDB" id="10031689at2759"/>
<dbReference type="FunFam" id="2.40.240.130:FF:000001">
    <property type="entry name" value="Segment polarity protein dishevelled homolog DVL-1"/>
    <property type="match status" value="1"/>
</dbReference>
<dbReference type="InterPro" id="IPR029071">
    <property type="entry name" value="Ubiquitin-like_domsf"/>
</dbReference>
<dbReference type="PANTHER" id="PTHR10878">
    <property type="entry name" value="SEGMENT POLARITY PROTEIN DISHEVELLED"/>
    <property type="match status" value="1"/>
</dbReference>
<evidence type="ECO:0000313" key="9">
    <source>
        <dbReference type="Proteomes" id="UP000812440"/>
    </source>
</evidence>
<comment type="caution">
    <text evidence="8">The sequence shown here is derived from an EMBL/GenBank/DDBJ whole genome shotgun (WGS) entry which is preliminary data.</text>
</comment>
<comment type="subcellular location">
    <subcellularLocation>
        <location evidence="1">Cytoplasm</location>
    </subcellularLocation>
</comment>
<name>A0A8T2ICU7_9PIPI</name>
<evidence type="ECO:0000256" key="4">
    <source>
        <dbReference type="ARBA" id="ARBA00022687"/>
    </source>
</evidence>
<reference evidence="8" key="1">
    <citation type="thesis" date="2020" institute="ProQuest LLC" country="789 East Eisenhower Parkway, Ann Arbor, MI, USA">
        <title>Comparative Genomics and Chromosome Evolution.</title>
        <authorList>
            <person name="Mudd A.B."/>
        </authorList>
    </citation>
    <scope>NUCLEOTIDE SEQUENCE</scope>
    <source>
        <strain evidence="8">Female2</strain>
        <tissue evidence="8">Blood</tissue>
    </source>
</reference>
<dbReference type="InterPro" id="IPR001158">
    <property type="entry name" value="DIX"/>
</dbReference>
<evidence type="ECO:0000256" key="6">
    <source>
        <dbReference type="SAM" id="MobiDB-lite"/>
    </source>
</evidence>
<evidence type="ECO:0000256" key="3">
    <source>
        <dbReference type="ARBA" id="ARBA00022490"/>
    </source>
</evidence>
<dbReference type="InterPro" id="IPR015506">
    <property type="entry name" value="Dsh/Dvl-rel"/>
</dbReference>
<dbReference type="AlphaFoldDB" id="A0A8T2ICU7"/>
<dbReference type="Gene3D" id="2.40.240.130">
    <property type="match status" value="1"/>
</dbReference>
<accession>A0A8T2ICU7</accession>
<evidence type="ECO:0000313" key="8">
    <source>
        <dbReference type="EMBL" id="KAG8429792.1"/>
    </source>
</evidence>
<evidence type="ECO:0000256" key="5">
    <source>
        <dbReference type="PROSITE-ProRule" id="PRU00069"/>
    </source>
</evidence>
<keyword evidence="9" id="KW-1185">Reference proteome</keyword>